<proteinExistence type="predicted"/>
<dbReference type="EMBL" id="CP008944">
    <property type="protein sequence ID" value="AIG63762.1"/>
    <property type="molecule type" value="Genomic_DNA"/>
</dbReference>
<evidence type="ECO:0000256" key="1">
    <source>
        <dbReference type="SAM" id="Phobius"/>
    </source>
</evidence>
<sequence>MAHERVLVDLTAPLGSLTFKVLEAAIITAVVWIIIGILDGPQAGLVPIEWRNAVVAIWAGLVCWRLGLPLVRARRQLFQVTDRRVRVRAPGLGTRTDSIALASILDCRRMRRQKISLTVLGVARPLIFDRIAHAKKVAQIIQQRLR</sequence>
<feature type="transmembrane region" description="Helical" evidence="1">
    <location>
        <begin position="21"/>
        <end position="38"/>
    </location>
</feature>
<keyword evidence="3" id="KW-1185">Reference proteome</keyword>
<gene>
    <name evidence="2" type="ORF">CATYP_02650</name>
</gene>
<evidence type="ECO:0000313" key="2">
    <source>
        <dbReference type="EMBL" id="AIG63762.1"/>
    </source>
</evidence>
<keyword evidence="1" id="KW-1133">Transmembrane helix</keyword>
<protein>
    <recommendedName>
        <fullName evidence="4">DUF304 domain-containing protein</fullName>
    </recommendedName>
</protein>
<organism evidence="2 3">
    <name type="scientific">Corynebacterium atypicum</name>
    <dbReference type="NCBI Taxonomy" id="191610"/>
    <lineage>
        <taxon>Bacteria</taxon>
        <taxon>Bacillati</taxon>
        <taxon>Actinomycetota</taxon>
        <taxon>Actinomycetes</taxon>
        <taxon>Mycobacteriales</taxon>
        <taxon>Corynebacteriaceae</taxon>
        <taxon>Corynebacterium</taxon>
    </lineage>
</organism>
<keyword evidence="1" id="KW-0812">Transmembrane</keyword>
<evidence type="ECO:0008006" key="4">
    <source>
        <dbReference type="Google" id="ProtNLM"/>
    </source>
</evidence>
<keyword evidence="1" id="KW-0472">Membrane</keyword>
<reference evidence="2 3" key="1">
    <citation type="submission" date="2014-07" db="EMBL/GenBank/DDBJ databases">
        <title>Complete genome sequence of Corynebacterium atypicum DSM 44849: identifiction of the mycolic acid biosynthesis genes.</title>
        <authorList>
            <person name="Tippelt A."/>
            <person name="Mollmann S."/>
            <person name="Albersmeier A."/>
            <person name="Jaenicke S."/>
            <person name="Ruckert C."/>
            <person name="Tauch A."/>
        </authorList>
    </citation>
    <scope>NUCLEOTIDE SEQUENCE [LARGE SCALE GENOMIC DNA]</scope>
    <source>
        <strain evidence="2 3">R2070</strain>
    </source>
</reference>
<accession>A0ABM5QLW4</accession>
<feature type="transmembrane region" description="Helical" evidence="1">
    <location>
        <begin position="50"/>
        <end position="68"/>
    </location>
</feature>
<dbReference type="RefSeq" id="WP_038604631.1">
    <property type="nucleotide sequence ID" value="NZ_CP008944.1"/>
</dbReference>
<dbReference type="Proteomes" id="UP000028504">
    <property type="component" value="Chromosome"/>
</dbReference>
<evidence type="ECO:0000313" key="3">
    <source>
        <dbReference type="Proteomes" id="UP000028504"/>
    </source>
</evidence>
<name>A0ABM5QLW4_9CORY</name>